<gene>
    <name evidence="8" type="ORF">M3P19_08005</name>
</gene>
<proteinExistence type="inferred from homology"/>
<evidence type="ECO:0000313" key="9">
    <source>
        <dbReference type="Proteomes" id="UP001203607"/>
    </source>
</evidence>
<dbReference type="PROSITE" id="PS50905">
    <property type="entry name" value="FERRITIN_LIKE"/>
    <property type="match status" value="1"/>
</dbReference>
<dbReference type="InterPro" id="IPR008331">
    <property type="entry name" value="Ferritin_DPS_dom"/>
</dbReference>
<evidence type="ECO:0000256" key="6">
    <source>
        <dbReference type="RuleBase" id="RU361145"/>
    </source>
</evidence>
<dbReference type="InterPro" id="IPR041719">
    <property type="entry name" value="Ferritin_prok"/>
</dbReference>
<comment type="subcellular location">
    <subcellularLocation>
        <location evidence="6">Cytoplasm</location>
    </subcellularLocation>
</comment>
<evidence type="ECO:0000256" key="3">
    <source>
        <dbReference type="ARBA" id="ARBA00022723"/>
    </source>
</evidence>
<reference evidence="8 9" key="1">
    <citation type="submission" date="2022-05" db="EMBL/GenBank/DDBJ databases">
        <authorList>
            <person name="Park J.-S."/>
        </authorList>
    </citation>
    <scope>NUCLEOTIDE SEQUENCE [LARGE SCALE GENOMIC DNA]</scope>
    <source>
        <strain evidence="8 9">2012CJ35-5</strain>
    </source>
</reference>
<keyword evidence="4" id="KW-0560">Oxidoreductase</keyword>
<dbReference type="SUPFAM" id="SSF47240">
    <property type="entry name" value="Ferritin-like"/>
    <property type="match status" value="1"/>
</dbReference>
<dbReference type="Gene3D" id="1.20.1260.10">
    <property type="match status" value="1"/>
</dbReference>
<dbReference type="Pfam" id="PF00210">
    <property type="entry name" value="Ferritin"/>
    <property type="match status" value="1"/>
</dbReference>
<keyword evidence="2 6" id="KW-0409">Iron storage</keyword>
<feature type="domain" description="Ferritin-like diiron" evidence="7">
    <location>
        <begin position="9"/>
        <end position="154"/>
    </location>
</feature>
<keyword evidence="6" id="KW-0963">Cytoplasm</keyword>
<organism evidence="8 9">
    <name type="scientific">Flagellimonas spongiicola</name>
    <dbReference type="NCBI Taxonomy" id="2942208"/>
    <lineage>
        <taxon>Bacteria</taxon>
        <taxon>Pseudomonadati</taxon>
        <taxon>Bacteroidota</taxon>
        <taxon>Flavobacteriia</taxon>
        <taxon>Flavobacteriales</taxon>
        <taxon>Flavobacteriaceae</taxon>
        <taxon>Flagellimonas</taxon>
    </lineage>
</organism>
<comment type="similarity">
    <text evidence="1 6">Belongs to the ferritin family. Prokaryotic subfamily.</text>
</comment>
<name>A0ABT0PRC8_9FLAO</name>
<dbReference type="InterPro" id="IPR001519">
    <property type="entry name" value="Ferritin"/>
</dbReference>
<evidence type="ECO:0000256" key="2">
    <source>
        <dbReference type="ARBA" id="ARBA00022434"/>
    </source>
</evidence>
<evidence type="ECO:0000256" key="5">
    <source>
        <dbReference type="ARBA" id="ARBA00023004"/>
    </source>
</evidence>
<evidence type="ECO:0000256" key="1">
    <source>
        <dbReference type="ARBA" id="ARBA00006950"/>
    </source>
</evidence>
<accession>A0ABT0PRC8</accession>
<evidence type="ECO:0000256" key="4">
    <source>
        <dbReference type="ARBA" id="ARBA00023002"/>
    </source>
</evidence>
<evidence type="ECO:0000259" key="7">
    <source>
        <dbReference type="PROSITE" id="PS50905"/>
    </source>
</evidence>
<dbReference type="PANTHER" id="PTHR11431">
    <property type="entry name" value="FERRITIN"/>
    <property type="match status" value="1"/>
</dbReference>
<comment type="function">
    <text evidence="6">Iron-storage protein.</text>
</comment>
<dbReference type="CDD" id="cd01055">
    <property type="entry name" value="Nonheme_Ferritin"/>
    <property type="match status" value="1"/>
</dbReference>
<comment type="catalytic activity">
    <reaction evidence="6">
        <text>4 Fe(2+) + O2 + 6 H2O = 4 iron(III) oxide-hydroxide + 12 H(+)</text>
        <dbReference type="Rhea" id="RHEA:11972"/>
        <dbReference type="ChEBI" id="CHEBI:15377"/>
        <dbReference type="ChEBI" id="CHEBI:15378"/>
        <dbReference type="ChEBI" id="CHEBI:15379"/>
        <dbReference type="ChEBI" id="CHEBI:29033"/>
        <dbReference type="ChEBI" id="CHEBI:78619"/>
        <dbReference type="EC" id="1.16.3.2"/>
    </reaction>
</comment>
<dbReference type="InterPro" id="IPR009040">
    <property type="entry name" value="Ferritin-like_diiron"/>
</dbReference>
<dbReference type="PANTHER" id="PTHR11431:SF127">
    <property type="entry name" value="BACTERIAL NON-HEME FERRITIN"/>
    <property type="match status" value="1"/>
</dbReference>
<keyword evidence="9" id="KW-1185">Reference proteome</keyword>
<sequence length="172" mass="19531">MKDIARQGMSIKVESMDMLNIQIKMEAHASATYLAMASWCDQNGFFTSAKFFHKQAEEEREHMMKIFNFLIDAGGSPISPEITNINHDYASIVDVFESTLDHEIAVTKSIHAIVLKSREVGDIATERFLDWFVMEQVEEENTIRDILDMISVTGTEGVGLQMIDDHVGNWIE</sequence>
<evidence type="ECO:0000313" key="8">
    <source>
        <dbReference type="EMBL" id="MCL6273948.1"/>
    </source>
</evidence>
<dbReference type="EC" id="1.16.3.2" evidence="6"/>
<comment type="caution">
    <text evidence="8">The sequence shown here is derived from an EMBL/GenBank/DDBJ whole genome shotgun (WGS) entry which is preliminary data.</text>
</comment>
<keyword evidence="5 6" id="KW-0408">Iron</keyword>
<dbReference type="Proteomes" id="UP001203607">
    <property type="component" value="Unassembled WGS sequence"/>
</dbReference>
<dbReference type="InterPro" id="IPR012347">
    <property type="entry name" value="Ferritin-like"/>
</dbReference>
<protein>
    <recommendedName>
        <fullName evidence="6">Ferritin</fullName>
        <ecNumber evidence="6">1.16.3.2</ecNumber>
    </recommendedName>
</protein>
<dbReference type="EMBL" id="JAMFMA010000002">
    <property type="protein sequence ID" value="MCL6273948.1"/>
    <property type="molecule type" value="Genomic_DNA"/>
</dbReference>
<dbReference type="RefSeq" id="WP_249657139.1">
    <property type="nucleotide sequence ID" value="NZ_JAMFMA010000002.1"/>
</dbReference>
<keyword evidence="3 6" id="KW-0479">Metal-binding</keyword>
<dbReference type="InterPro" id="IPR009078">
    <property type="entry name" value="Ferritin-like_SF"/>
</dbReference>